<evidence type="ECO:0000256" key="4">
    <source>
        <dbReference type="ARBA" id="ARBA00022771"/>
    </source>
</evidence>
<dbReference type="InterPro" id="IPR013137">
    <property type="entry name" value="Znf_TFIIB"/>
</dbReference>
<keyword evidence="15" id="KW-1185">Reference proteome</keyword>
<evidence type="ECO:0000256" key="7">
    <source>
        <dbReference type="ARBA" id="ARBA00023159"/>
    </source>
</evidence>
<dbReference type="PROSITE" id="PS51134">
    <property type="entry name" value="ZF_TFIIB"/>
    <property type="match status" value="1"/>
</dbReference>
<feature type="domain" description="TFIIB-type" evidence="13">
    <location>
        <begin position="1"/>
        <end position="32"/>
    </location>
</feature>
<dbReference type="CDD" id="cd20553">
    <property type="entry name" value="CYCLIN_TFIIIB90_rpt1"/>
    <property type="match status" value="1"/>
</dbReference>
<feature type="compositionally biased region" description="Basic and acidic residues" evidence="12">
    <location>
        <begin position="452"/>
        <end position="464"/>
    </location>
</feature>
<dbReference type="PANTHER" id="PTHR11618:SF4">
    <property type="entry name" value="TRANSCRIPTION FACTOR IIIB 90 KDA SUBUNIT"/>
    <property type="match status" value="1"/>
</dbReference>
<dbReference type="PANTHER" id="PTHR11618">
    <property type="entry name" value="TRANSCRIPTION INITIATION FACTOR IIB-RELATED"/>
    <property type="match status" value="1"/>
</dbReference>
<dbReference type="GO" id="GO:0017025">
    <property type="term" value="F:TBP-class protein binding"/>
    <property type="evidence" value="ECO:0007669"/>
    <property type="project" value="InterPro"/>
</dbReference>
<dbReference type="InterPro" id="IPR013150">
    <property type="entry name" value="TFIIB_cyclin"/>
</dbReference>
<evidence type="ECO:0000256" key="10">
    <source>
        <dbReference type="ARBA" id="ARBA00031009"/>
    </source>
</evidence>
<dbReference type="GO" id="GO:0000126">
    <property type="term" value="C:transcription factor TFIIIB complex"/>
    <property type="evidence" value="ECO:0007669"/>
    <property type="project" value="TreeGrafter"/>
</dbReference>
<dbReference type="InterPro" id="IPR011665">
    <property type="entry name" value="BRF1_TBP-bd_dom"/>
</dbReference>
<evidence type="ECO:0000256" key="6">
    <source>
        <dbReference type="ARBA" id="ARBA00023015"/>
    </source>
</evidence>
<dbReference type="Proteomes" id="UP000729913">
    <property type="component" value="Unassembled WGS sequence"/>
</dbReference>
<accession>A0A8J5QZQ0</accession>
<dbReference type="EMBL" id="JAAOIC020000060">
    <property type="protein sequence ID" value="KAG8035391.1"/>
    <property type="molecule type" value="Genomic_DNA"/>
</dbReference>
<reference evidence="14" key="1">
    <citation type="submission" date="2020-03" db="EMBL/GenBank/DDBJ databases">
        <authorList>
            <person name="Chebbi M.A."/>
            <person name="Drezen J.M."/>
        </authorList>
    </citation>
    <scope>NUCLEOTIDE SEQUENCE</scope>
    <source>
        <tissue evidence="14">Whole body</tissue>
    </source>
</reference>
<sequence length="582" mass="65987">MSPKCPNCGCTELDTDPSRGDTVCTGCGLVTEDQMLVNEVEFTQTASGQSEAVGQFLGSDMRAPRVGQLHGQSSRELTVYRARKDIAHLCKQLSMSDHQVELATNFYKQVLHRNLTRGRKQILTYAGCIYLTCRIEKTPHLLIDISDITQIDVYELGRTYLQFVKALYLENSVDGAISIDSDDGGNECIKAVDPCLYVMRFAEKLEFGTEKMKVAKTALRLVARMKKDNIHTGRRPSGICGAALLIAARMHDFSRTVGDIIKVVKIHESTLRKRLLEFGDTSASALTLDDFESIDFAEEEDPPVFKAPRKAEESLREADFMEIGGEYLTEQQQRSKKRPLGIMLGVDYEEDAEVDRFIESTTREIAENFMEERGLGPDISAMGLPNNFYERRVVKEGSRFEKYNNESGEIDLEGLDDEELDEYILKDADVVKKTELWTVCNAEYLELQRKKEEQRLKDQEEGKPPPKKRKAPRKKEPANSAGEALENLIKEKKLSKKLNYAERREARKCVSVMMDVNNRQDNFYRHQYKYVSPGYVPSVLCLYFCRESLALQVSKSVNSHPRSSIKIVNPLNLGINLPPSIL</sequence>
<evidence type="ECO:0000259" key="13">
    <source>
        <dbReference type="PROSITE" id="PS51134"/>
    </source>
</evidence>
<dbReference type="SMART" id="SM00385">
    <property type="entry name" value="CYCLIN"/>
    <property type="match status" value="2"/>
</dbReference>
<dbReference type="AlphaFoldDB" id="A0A8J5QZQ0"/>
<dbReference type="OrthoDB" id="511529at2759"/>
<keyword evidence="6" id="KW-0805">Transcription regulation</keyword>
<keyword evidence="9" id="KW-0539">Nucleus</keyword>
<dbReference type="InterPro" id="IPR013763">
    <property type="entry name" value="Cyclin-like_dom"/>
</dbReference>
<evidence type="ECO:0000256" key="3">
    <source>
        <dbReference type="ARBA" id="ARBA00022723"/>
    </source>
</evidence>
<keyword evidence="5" id="KW-0862">Zinc</keyword>
<evidence type="ECO:0000256" key="12">
    <source>
        <dbReference type="SAM" id="MobiDB-lite"/>
    </source>
</evidence>
<dbReference type="Pfam" id="PF08271">
    <property type="entry name" value="Zn_Ribbon_TF"/>
    <property type="match status" value="1"/>
</dbReference>
<keyword evidence="3" id="KW-0479">Metal-binding</keyword>
<evidence type="ECO:0000256" key="9">
    <source>
        <dbReference type="ARBA" id="ARBA00023242"/>
    </source>
</evidence>
<dbReference type="Pfam" id="PF07741">
    <property type="entry name" value="BRF1"/>
    <property type="match status" value="1"/>
</dbReference>
<dbReference type="CDD" id="cd20554">
    <property type="entry name" value="CYCLIN_TFIIIB90_rpt2"/>
    <property type="match status" value="1"/>
</dbReference>
<evidence type="ECO:0000256" key="1">
    <source>
        <dbReference type="ARBA" id="ARBA00004123"/>
    </source>
</evidence>
<proteinExistence type="inferred from homology"/>
<dbReference type="GO" id="GO:0097550">
    <property type="term" value="C:transcription preinitiation complex"/>
    <property type="evidence" value="ECO:0007669"/>
    <property type="project" value="TreeGrafter"/>
</dbReference>
<dbReference type="FunFam" id="1.10.472.10:FF:000007">
    <property type="entry name" value="Transcription factor IIIB 90 kDa subunit"/>
    <property type="match status" value="1"/>
</dbReference>
<keyword evidence="8" id="KW-0804">Transcription</keyword>
<dbReference type="GO" id="GO:0000995">
    <property type="term" value="F:RNA polymerase III general transcription initiation factor activity"/>
    <property type="evidence" value="ECO:0007669"/>
    <property type="project" value="TreeGrafter"/>
</dbReference>
<dbReference type="GO" id="GO:0005634">
    <property type="term" value="C:nucleus"/>
    <property type="evidence" value="ECO:0007669"/>
    <property type="project" value="UniProtKB-SubCell"/>
</dbReference>
<gene>
    <name evidence="14" type="ORF">G9C98_006837</name>
</gene>
<dbReference type="GO" id="GO:0008270">
    <property type="term" value="F:zinc ion binding"/>
    <property type="evidence" value="ECO:0007669"/>
    <property type="project" value="UniProtKB-KW"/>
</dbReference>
<reference evidence="14" key="2">
    <citation type="submission" date="2021-04" db="EMBL/GenBank/DDBJ databases">
        <title>Genome-wide patterns of bracovirus chromosomal integration into multiple host tissues during parasitism.</title>
        <authorList>
            <person name="Chebbi M.A.C."/>
        </authorList>
    </citation>
    <scope>NUCLEOTIDE SEQUENCE</scope>
    <source>
        <tissue evidence="14">Whole body</tissue>
    </source>
</reference>
<name>A0A8J5QZQ0_9HYME</name>
<comment type="subcellular location">
    <subcellularLocation>
        <location evidence="1">Nucleus</location>
    </subcellularLocation>
</comment>
<keyword evidence="4 11" id="KW-0863">Zinc-finger</keyword>
<organism evidence="14 15">
    <name type="scientific">Cotesia typhae</name>
    <dbReference type="NCBI Taxonomy" id="2053667"/>
    <lineage>
        <taxon>Eukaryota</taxon>
        <taxon>Metazoa</taxon>
        <taxon>Ecdysozoa</taxon>
        <taxon>Arthropoda</taxon>
        <taxon>Hexapoda</taxon>
        <taxon>Insecta</taxon>
        <taxon>Pterygota</taxon>
        <taxon>Neoptera</taxon>
        <taxon>Endopterygota</taxon>
        <taxon>Hymenoptera</taxon>
        <taxon>Apocrita</taxon>
        <taxon>Ichneumonoidea</taxon>
        <taxon>Braconidae</taxon>
        <taxon>Microgastrinae</taxon>
        <taxon>Cotesia</taxon>
    </lineage>
</organism>
<dbReference type="GO" id="GO:0001006">
    <property type="term" value="F:RNA polymerase III type 3 promoter sequence-specific DNA binding"/>
    <property type="evidence" value="ECO:0007669"/>
    <property type="project" value="TreeGrafter"/>
</dbReference>
<feature type="region of interest" description="Disordered" evidence="12">
    <location>
        <begin position="452"/>
        <end position="484"/>
    </location>
</feature>
<evidence type="ECO:0000256" key="2">
    <source>
        <dbReference type="ARBA" id="ARBA00010857"/>
    </source>
</evidence>
<keyword evidence="7" id="KW-0010">Activator</keyword>
<evidence type="ECO:0000313" key="15">
    <source>
        <dbReference type="Proteomes" id="UP000729913"/>
    </source>
</evidence>
<evidence type="ECO:0000256" key="11">
    <source>
        <dbReference type="PROSITE-ProRule" id="PRU00469"/>
    </source>
</evidence>
<evidence type="ECO:0000256" key="8">
    <source>
        <dbReference type="ARBA" id="ARBA00023163"/>
    </source>
</evidence>
<comment type="caution">
    <text evidence="14">The sequence shown here is derived from an EMBL/GenBank/DDBJ whole genome shotgun (WGS) entry which is preliminary data.</text>
</comment>
<dbReference type="FunFam" id="1.10.472.10:FF:000002">
    <property type="entry name" value="Transcription factor IIIB 90 kDa subunit"/>
    <property type="match status" value="1"/>
</dbReference>
<evidence type="ECO:0000256" key="5">
    <source>
        <dbReference type="ARBA" id="ARBA00022833"/>
    </source>
</evidence>
<protein>
    <recommendedName>
        <fullName evidence="10">B-related factor 1</fullName>
    </recommendedName>
</protein>
<evidence type="ECO:0000313" key="14">
    <source>
        <dbReference type="EMBL" id="KAG8035391.1"/>
    </source>
</evidence>
<dbReference type="Pfam" id="PF00382">
    <property type="entry name" value="TFIIB"/>
    <property type="match status" value="2"/>
</dbReference>
<dbReference type="InterPro" id="IPR000812">
    <property type="entry name" value="TFIIB"/>
</dbReference>
<dbReference type="GO" id="GO:0070897">
    <property type="term" value="P:transcription preinitiation complex assembly"/>
    <property type="evidence" value="ECO:0007669"/>
    <property type="project" value="InterPro"/>
</dbReference>
<comment type="similarity">
    <text evidence="2">Belongs to the TFIIB family.</text>
</comment>